<gene>
    <name evidence="8" type="primary">acpS</name>
    <name evidence="10" type="ORF">H5985_03195</name>
</gene>
<comment type="caution">
    <text evidence="10">The sequence shown here is derived from an EMBL/GenBank/DDBJ whole genome shotgun (WGS) entry which is preliminary data.</text>
</comment>
<evidence type="ECO:0000313" key="11">
    <source>
        <dbReference type="Proteomes" id="UP000777002"/>
    </source>
</evidence>
<reference evidence="10 11" key="1">
    <citation type="journal article" date="2021" name="Sci. Rep.">
        <title>The distribution of antibiotic resistance genes in chicken gut microbiota commensals.</title>
        <authorList>
            <person name="Juricova H."/>
            <person name="Matiasovicova J."/>
            <person name="Kubasova T."/>
            <person name="Cejkova D."/>
            <person name="Rychlik I."/>
        </authorList>
    </citation>
    <scope>NUCLEOTIDE SEQUENCE [LARGE SCALE GENOMIC DNA]</scope>
    <source>
        <strain evidence="10 11">An562</strain>
    </source>
</reference>
<dbReference type="EMBL" id="JACJKX010000003">
    <property type="protein sequence ID" value="MBM6928278.1"/>
    <property type="molecule type" value="Genomic_DNA"/>
</dbReference>
<dbReference type="RefSeq" id="WP_205049870.1">
    <property type="nucleotide sequence ID" value="NZ_JACJKX010000003.1"/>
</dbReference>
<comment type="cofactor">
    <cofactor evidence="8">
        <name>Mg(2+)</name>
        <dbReference type="ChEBI" id="CHEBI:18420"/>
    </cofactor>
</comment>
<comment type="catalytic activity">
    <reaction evidence="8">
        <text>apo-[ACP] + CoA = holo-[ACP] + adenosine 3',5'-bisphosphate + H(+)</text>
        <dbReference type="Rhea" id="RHEA:12068"/>
        <dbReference type="Rhea" id="RHEA-COMP:9685"/>
        <dbReference type="Rhea" id="RHEA-COMP:9690"/>
        <dbReference type="ChEBI" id="CHEBI:15378"/>
        <dbReference type="ChEBI" id="CHEBI:29999"/>
        <dbReference type="ChEBI" id="CHEBI:57287"/>
        <dbReference type="ChEBI" id="CHEBI:58343"/>
        <dbReference type="ChEBI" id="CHEBI:64479"/>
        <dbReference type="EC" id="2.7.8.7"/>
    </reaction>
</comment>
<keyword evidence="11" id="KW-1185">Reference proteome</keyword>
<evidence type="ECO:0000256" key="6">
    <source>
        <dbReference type="ARBA" id="ARBA00023098"/>
    </source>
</evidence>
<evidence type="ECO:0000256" key="5">
    <source>
        <dbReference type="ARBA" id="ARBA00022842"/>
    </source>
</evidence>
<dbReference type="NCBIfam" id="TIGR00516">
    <property type="entry name" value="acpS"/>
    <property type="match status" value="1"/>
</dbReference>
<dbReference type="InterPro" id="IPR004568">
    <property type="entry name" value="Ppantetheine-prot_Trfase_dom"/>
</dbReference>
<keyword evidence="8" id="KW-0963">Cytoplasm</keyword>
<evidence type="ECO:0000256" key="1">
    <source>
        <dbReference type="ARBA" id="ARBA00022516"/>
    </source>
</evidence>
<dbReference type="InterPro" id="IPR008278">
    <property type="entry name" value="4-PPantetheinyl_Trfase_dom"/>
</dbReference>
<dbReference type="InterPro" id="IPR002582">
    <property type="entry name" value="ACPS"/>
</dbReference>
<name>A0ABS2GTU7_9BURK</name>
<keyword evidence="4 8" id="KW-0276">Fatty acid metabolism</keyword>
<dbReference type="GO" id="GO:0008897">
    <property type="term" value="F:holo-[acyl-carrier-protein] synthase activity"/>
    <property type="evidence" value="ECO:0007669"/>
    <property type="project" value="UniProtKB-EC"/>
</dbReference>
<protein>
    <recommendedName>
        <fullName evidence="8">Holo-[acyl-carrier-protein] synthase</fullName>
        <shortName evidence="8">Holo-ACP synthase</shortName>
        <ecNumber evidence="8">2.7.8.7</ecNumber>
    </recommendedName>
    <alternativeName>
        <fullName evidence="8">4'-phosphopantetheinyl transferase AcpS</fullName>
    </alternativeName>
</protein>
<dbReference type="Proteomes" id="UP000777002">
    <property type="component" value="Unassembled WGS sequence"/>
</dbReference>
<dbReference type="InterPro" id="IPR037143">
    <property type="entry name" value="4-PPantetheinyl_Trfase_dom_sf"/>
</dbReference>
<evidence type="ECO:0000256" key="3">
    <source>
        <dbReference type="ARBA" id="ARBA00022723"/>
    </source>
</evidence>
<dbReference type="SUPFAM" id="SSF56214">
    <property type="entry name" value="4'-phosphopantetheinyl transferase"/>
    <property type="match status" value="1"/>
</dbReference>
<evidence type="ECO:0000313" key="10">
    <source>
        <dbReference type="EMBL" id="MBM6928278.1"/>
    </source>
</evidence>
<dbReference type="Gene3D" id="3.90.470.20">
    <property type="entry name" value="4'-phosphopantetheinyl transferase domain"/>
    <property type="match status" value="1"/>
</dbReference>
<keyword evidence="5 8" id="KW-0460">Magnesium</keyword>
<keyword evidence="1 8" id="KW-0444">Lipid biosynthesis</keyword>
<evidence type="ECO:0000259" key="9">
    <source>
        <dbReference type="Pfam" id="PF01648"/>
    </source>
</evidence>
<dbReference type="Pfam" id="PF01648">
    <property type="entry name" value="ACPS"/>
    <property type="match status" value="1"/>
</dbReference>
<proteinExistence type="inferred from homology"/>
<keyword evidence="7 8" id="KW-0275">Fatty acid biosynthesis</keyword>
<dbReference type="EC" id="2.7.8.7" evidence="8"/>
<feature type="binding site" evidence="8">
    <location>
        <position position="8"/>
    </location>
    <ligand>
        <name>Mg(2+)</name>
        <dbReference type="ChEBI" id="CHEBI:18420"/>
    </ligand>
</feature>
<keyword evidence="6 8" id="KW-0443">Lipid metabolism</keyword>
<keyword evidence="2 8" id="KW-0808">Transferase</keyword>
<evidence type="ECO:0000256" key="7">
    <source>
        <dbReference type="ARBA" id="ARBA00023160"/>
    </source>
</evidence>
<dbReference type="NCBIfam" id="TIGR00556">
    <property type="entry name" value="pantethn_trn"/>
    <property type="match status" value="1"/>
</dbReference>
<comment type="function">
    <text evidence="8">Transfers the 4'-phosphopantetheine moiety from coenzyme A to a Ser of acyl-carrier-protein.</text>
</comment>
<feature type="binding site" evidence="8">
    <location>
        <position position="62"/>
    </location>
    <ligand>
        <name>Mg(2+)</name>
        <dbReference type="ChEBI" id="CHEBI:18420"/>
    </ligand>
</feature>
<accession>A0ABS2GTU7</accession>
<comment type="subcellular location">
    <subcellularLocation>
        <location evidence="8">Cytoplasm</location>
    </subcellularLocation>
</comment>
<comment type="similarity">
    <text evidence="8">Belongs to the P-Pant transferase superfamily. AcpS family.</text>
</comment>
<organism evidence="10 11">
    <name type="scientific">Parasutterella secunda</name>
    <dbReference type="NCBI Taxonomy" id="626947"/>
    <lineage>
        <taxon>Bacteria</taxon>
        <taxon>Pseudomonadati</taxon>
        <taxon>Pseudomonadota</taxon>
        <taxon>Betaproteobacteria</taxon>
        <taxon>Burkholderiales</taxon>
        <taxon>Sutterellaceae</taxon>
        <taxon>Parasutterella</taxon>
    </lineage>
</organism>
<evidence type="ECO:0000256" key="2">
    <source>
        <dbReference type="ARBA" id="ARBA00022679"/>
    </source>
</evidence>
<sequence length="135" mass="15211">MIRGIGCDVVEVKRVRDVLETHGERFIRKLLTENEWPLYQKRLSLSKDHALAFVASRWAVKEAVSKALGTGIAEDVTFHSMEVMHNAKGAPLMLFKDPLRERLMQEGLFVHVSITDEKSVVAAFAVAEQRLEGAH</sequence>
<keyword evidence="3 8" id="KW-0479">Metal-binding</keyword>
<feature type="domain" description="4'-phosphopantetheinyl transferase" evidence="9">
    <location>
        <begin position="4"/>
        <end position="98"/>
    </location>
</feature>
<evidence type="ECO:0000256" key="8">
    <source>
        <dbReference type="HAMAP-Rule" id="MF_00101"/>
    </source>
</evidence>
<evidence type="ECO:0000256" key="4">
    <source>
        <dbReference type="ARBA" id="ARBA00022832"/>
    </source>
</evidence>
<dbReference type="HAMAP" id="MF_00101">
    <property type="entry name" value="AcpS"/>
    <property type="match status" value="1"/>
</dbReference>